<reference evidence="9 10" key="1">
    <citation type="submission" date="2018-06" db="EMBL/GenBank/DDBJ databases">
        <title>Comparative genomics of downy mildews reveals potential adaptations to biotrophy.</title>
        <authorList>
            <person name="Fletcher K."/>
            <person name="Klosterman S.J."/>
            <person name="Derevnina L."/>
            <person name="Martin F."/>
            <person name="Koike S."/>
            <person name="Reyes Chin-Wo S."/>
            <person name="Mou B."/>
            <person name="Michelmore R."/>
        </authorList>
    </citation>
    <scope>NUCLEOTIDE SEQUENCE [LARGE SCALE GENOMIC DNA]</scope>
    <source>
        <strain evidence="8 10">R13</strain>
        <strain evidence="7 9">R14</strain>
    </source>
</reference>
<dbReference type="Proteomes" id="UP000282087">
    <property type="component" value="Unassembled WGS sequence"/>
</dbReference>
<comment type="subcellular location">
    <subcellularLocation>
        <location evidence="1">Golgi apparatus</location>
        <location evidence="1">trans-Golgi network</location>
    </subcellularLocation>
</comment>
<dbReference type="EMBL" id="QLLG01000065">
    <property type="protein sequence ID" value="RMX68533.1"/>
    <property type="molecule type" value="Genomic_DNA"/>
</dbReference>
<keyword evidence="6" id="KW-0175">Coiled coil</keyword>
<name>A0A3M6VQW3_9STRA</name>
<dbReference type="STRING" id="542832.A0A3M6VQW3"/>
<keyword evidence="5" id="KW-0333">Golgi apparatus</keyword>
<comment type="similarity">
    <text evidence="2">Belongs to the VPS54 family.</text>
</comment>
<dbReference type="PANTHER" id="PTHR12965:SF0">
    <property type="entry name" value="VACUOLAR PROTEIN SORTING-ASSOCIATED PROTEIN 54"/>
    <property type="match status" value="1"/>
</dbReference>
<dbReference type="GO" id="GO:0042147">
    <property type="term" value="P:retrograde transport, endosome to Golgi"/>
    <property type="evidence" value="ECO:0007669"/>
    <property type="project" value="InterPro"/>
</dbReference>
<dbReference type="GO" id="GO:0015031">
    <property type="term" value="P:protein transport"/>
    <property type="evidence" value="ECO:0007669"/>
    <property type="project" value="UniProtKB-KW"/>
</dbReference>
<comment type="caution">
    <text evidence="7">The sequence shown here is derived from an EMBL/GenBank/DDBJ whole genome shotgun (WGS) entry which is preliminary data.</text>
</comment>
<evidence type="ECO:0000256" key="1">
    <source>
        <dbReference type="ARBA" id="ARBA00004601"/>
    </source>
</evidence>
<dbReference type="PANTHER" id="PTHR12965">
    <property type="entry name" value="VACUOLAR PROTEIN SORTING 54"/>
    <property type="match status" value="1"/>
</dbReference>
<evidence type="ECO:0000313" key="7">
    <source>
        <dbReference type="EMBL" id="RMX68533.1"/>
    </source>
</evidence>
<dbReference type="GO" id="GO:0006896">
    <property type="term" value="P:Golgi to vacuole transport"/>
    <property type="evidence" value="ECO:0007669"/>
    <property type="project" value="TreeGrafter"/>
</dbReference>
<dbReference type="Proteomes" id="UP000286097">
    <property type="component" value="Unassembled WGS sequence"/>
</dbReference>
<keyword evidence="3" id="KW-0813">Transport</keyword>
<dbReference type="GO" id="GO:0000938">
    <property type="term" value="C:GARP complex"/>
    <property type="evidence" value="ECO:0007669"/>
    <property type="project" value="InterPro"/>
</dbReference>
<dbReference type="GO" id="GO:0005829">
    <property type="term" value="C:cytosol"/>
    <property type="evidence" value="ECO:0007669"/>
    <property type="project" value="GOC"/>
</dbReference>
<evidence type="ECO:0000313" key="9">
    <source>
        <dbReference type="Proteomes" id="UP000282087"/>
    </source>
</evidence>
<evidence type="ECO:0000313" key="10">
    <source>
        <dbReference type="Proteomes" id="UP000286097"/>
    </source>
</evidence>
<accession>A0A3M6VQW3</accession>
<dbReference type="InterPro" id="IPR039745">
    <property type="entry name" value="Vps54"/>
</dbReference>
<keyword evidence="9" id="KW-1185">Reference proteome</keyword>
<dbReference type="GO" id="GO:0019905">
    <property type="term" value="F:syntaxin binding"/>
    <property type="evidence" value="ECO:0007669"/>
    <property type="project" value="TreeGrafter"/>
</dbReference>
<protein>
    <submittedName>
        <fullName evidence="7">Uncharacterized protein</fullName>
    </submittedName>
</protein>
<evidence type="ECO:0000256" key="5">
    <source>
        <dbReference type="ARBA" id="ARBA00023034"/>
    </source>
</evidence>
<keyword evidence="4" id="KW-0653">Protein transport</keyword>
<gene>
    <name evidence="8" type="ORF">DD237_003317</name>
    <name evidence="7" type="ORF">DD238_001394</name>
</gene>
<organism evidence="7 9">
    <name type="scientific">Peronospora effusa</name>
    <dbReference type="NCBI Taxonomy" id="542832"/>
    <lineage>
        <taxon>Eukaryota</taxon>
        <taxon>Sar</taxon>
        <taxon>Stramenopiles</taxon>
        <taxon>Oomycota</taxon>
        <taxon>Peronosporomycetes</taxon>
        <taxon>Peronosporales</taxon>
        <taxon>Peronosporaceae</taxon>
        <taxon>Peronospora</taxon>
    </lineage>
</organism>
<evidence type="ECO:0000256" key="4">
    <source>
        <dbReference type="ARBA" id="ARBA00022927"/>
    </source>
</evidence>
<dbReference type="VEuPathDB" id="FungiDB:DD237_003317"/>
<dbReference type="EMBL" id="QKXF01000214">
    <property type="protein sequence ID" value="RQM14218.1"/>
    <property type="molecule type" value="Genomic_DNA"/>
</dbReference>
<evidence type="ECO:0000256" key="2">
    <source>
        <dbReference type="ARBA" id="ARBA00009150"/>
    </source>
</evidence>
<evidence type="ECO:0000313" key="8">
    <source>
        <dbReference type="EMBL" id="RQM14218.1"/>
    </source>
</evidence>
<sequence length="326" mass="36602">MKQRQDGMKKPAEIVSELSPHGLPKRGWNGVTIPLNARKDSMVATPLSVTATPTSRMTLPSPTEYPSLFDVRGPSSTRSVDGLAMLSQKHEVEICMPQSARESSRNGSWTSPRRTAFKSKEWLERELDDAHSEEDQAYLSVCHHNLHSVLTNPKANTWGSTLLDAFYPTLDVDVVLAPFPGLEDVSTRDFERYLHKFGTNAAKYEENHGKPVSEQLSSNNVPSVSVADEDVTKCLEAVPNMFFRSAFNLSDPNTFDEVINLPNATSLQEELTTYLDRVEFALLRQVSSRSDRFFEASADQEVMKKSIKVACDQVATLRWKLMKYEP</sequence>
<evidence type="ECO:0000256" key="3">
    <source>
        <dbReference type="ARBA" id="ARBA00022448"/>
    </source>
</evidence>
<dbReference type="AlphaFoldDB" id="A0A3M6VQW3"/>
<evidence type="ECO:0000256" key="6">
    <source>
        <dbReference type="ARBA" id="ARBA00023054"/>
    </source>
</evidence>
<proteinExistence type="inferred from homology"/>